<organism evidence="6 7">
    <name type="scientific">Pyrocoelia pectoralis</name>
    <dbReference type="NCBI Taxonomy" id="417401"/>
    <lineage>
        <taxon>Eukaryota</taxon>
        <taxon>Metazoa</taxon>
        <taxon>Ecdysozoa</taxon>
        <taxon>Arthropoda</taxon>
        <taxon>Hexapoda</taxon>
        <taxon>Insecta</taxon>
        <taxon>Pterygota</taxon>
        <taxon>Neoptera</taxon>
        <taxon>Endopterygota</taxon>
        <taxon>Coleoptera</taxon>
        <taxon>Polyphaga</taxon>
        <taxon>Elateriformia</taxon>
        <taxon>Elateroidea</taxon>
        <taxon>Lampyridae</taxon>
        <taxon>Lampyrinae</taxon>
        <taxon>Pyrocoelia</taxon>
    </lineage>
</organism>
<comment type="cofactor">
    <cofactor evidence="4">
        <name>Zn(2+)</name>
        <dbReference type="ChEBI" id="CHEBI:29105"/>
    </cofactor>
</comment>
<keyword evidence="2 4" id="KW-0862">Zinc</keyword>
<evidence type="ECO:0000256" key="3">
    <source>
        <dbReference type="ARBA" id="ARBA00023002"/>
    </source>
</evidence>
<dbReference type="InterPro" id="IPR013154">
    <property type="entry name" value="ADH-like_N"/>
</dbReference>
<accession>A0AAN7ZC64</accession>
<dbReference type="SMART" id="SM00829">
    <property type="entry name" value="PKS_ER"/>
    <property type="match status" value="1"/>
</dbReference>
<dbReference type="InterPro" id="IPR020843">
    <property type="entry name" value="ER"/>
</dbReference>
<dbReference type="PANTHER" id="PTHR43401:SF2">
    <property type="entry name" value="L-THREONINE 3-DEHYDROGENASE"/>
    <property type="match status" value="1"/>
</dbReference>
<dbReference type="SUPFAM" id="SSF51735">
    <property type="entry name" value="NAD(P)-binding Rossmann-fold domains"/>
    <property type="match status" value="1"/>
</dbReference>
<dbReference type="Gene3D" id="3.90.180.10">
    <property type="entry name" value="Medium-chain alcohol dehydrogenases, catalytic domain"/>
    <property type="match status" value="1"/>
</dbReference>
<dbReference type="InterPro" id="IPR013149">
    <property type="entry name" value="ADH-like_C"/>
</dbReference>
<evidence type="ECO:0000256" key="4">
    <source>
        <dbReference type="RuleBase" id="RU361277"/>
    </source>
</evidence>
<dbReference type="PROSITE" id="PS00059">
    <property type="entry name" value="ADH_ZINC"/>
    <property type="match status" value="1"/>
</dbReference>
<dbReference type="Pfam" id="PF00107">
    <property type="entry name" value="ADH_zinc_N"/>
    <property type="match status" value="1"/>
</dbReference>
<reference evidence="6 7" key="1">
    <citation type="journal article" date="2024" name="Insects">
        <title>An Improved Chromosome-Level Genome Assembly of the Firefly Pyrocoelia pectoralis.</title>
        <authorList>
            <person name="Fu X."/>
            <person name="Meyer-Rochow V.B."/>
            <person name="Ballantyne L."/>
            <person name="Zhu X."/>
        </authorList>
    </citation>
    <scope>NUCLEOTIDE SEQUENCE [LARGE SCALE GENOMIC DNA]</scope>
    <source>
        <strain evidence="6">XCY_ONT2</strain>
    </source>
</reference>
<evidence type="ECO:0000313" key="6">
    <source>
        <dbReference type="EMBL" id="KAK5638222.1"/>
    </source>
</evidence>
<feature type="domain" description="Enoyl reductase (ER)" evidence="5">
    <location>
        <begin position="9"/>
        <end position="343"/>
    </location>
</feature>
<comment type="caution">
    <text evidence="6">The sequence shown here is derived from an EMBL/GenBank/DDBJ whole genome shotgun (WGS) entry which is preliminary data.</text>
</comment>
<keyword evidence="1 4" id="KW-0479">Metal-binding</keyword>
<dbReference type="InterPro" id="IPR036291">
    <property type="entry name" value="NAD(P)-bd_dom_sf"/>
</dbReference>
<dbReference type="Pfam" id="PF08240">
    <property type="entry name" value="ADH_N"/>
    <property type="match status" value="1"/>
</dbReference>
<evidence type="ECO:0000256" key="2">
    <source>
        <dbReference type="ARBA" id="ARBA00022833"/>
    </source>
</evidence>
<evidence type="ECO:0000259" key="5">
    <source>
        <dbReference type="SMART" id="SM00829"/>
    </source>
</evidence>
<dbReference type="PANTHER" id="PTHR43401">
    <property type="entry name" value="L-THREONINE 3-DEHYDROGENASE"/>
    <property type="match status" value="1"/>
</dbReference>
<proteinExistence type="inferred from homology"/>
<keyword evidence="3" id="KW-0560">Oxidoreductase</keyword>
<comment type="similarity">
    <text evidence="4">Belongs to the zinc-containing alcohol dehydrogenase family.</text>
</comment>
<keyword evidence="7" id="KW-1185">Reference proteome</keyword>
<evidence type="ECO:0000256" key="1">
    <source>
        <dbReference type="ARBA" id="ARBA00022723"/>
    </source>
</evidence>
<gene>
    <name evidence="6" type="ORF">RI129_012517</name>
</gene>
<dbReference type="InterPro" id="IPR050129">
    <property type="entry name" value="Zn_alcohol_dh"/>
</dbReference>
<dbReference type="EMBL" id="JAVRBK010000010">
    <property type="protein sequence ID" value="KAK5638222.1"/>
    <property type="molecule type" value="Genomic_DNA"/>
</dbReference>
<protein>
    <recommendedName>
        <fullName evidence="5">Enoyl reductase (ER) domain-containing protein</fullName>
    </recommendedName>
</protein>
<dbReference type="GO" id="GO:0016491">
    <property type="term" value="F:oxidoreductase activity"/>
    <property type="evidence" value="ECO:0007669"/>
    <property type="project" value="UniProtKB-KW"/>
</dbReference>
<dbReference type="InterPro" id="IPR002328">
    <property type="entry name" value="ADH_Zn_CS"/>
</dbReference>
<dbReference type="SUPFAM" id="SSF50129">
    <property type="entry name" value="GroES-like"/>
    <property type="match status" value="1"/>
</dbReference>
<dbReference type="AlphaFoldDB" id="A0AAN7ZC64"/>
<dbReference type="Gene3D" id="3.40.50.720">
    <property type="entry name" value="NAD(P)-binding Rossmann-like Domain"/>
    <property type="match status" value="1"/>
</dbReference>
<name>A0AAN7ZC64_9COLE</name>
<dbReference type="InterPro" id="IPR011032">
    <property type="entry name" value="GroES-like_sf"/>
</dbReference>
<sequence>MEAIQFHLGEKKLELVTKPIPEIKDPYEILVKVAYSGICGTDVHIIEGHLPCNSNVFTLGHEFSGVVVDVGSEVHQFIKGDHVAVDPNNSCGRCHSCHSGDPHYCKIGAITNAIGIYKDGGWAEYVLVPEKQVHKLTEGITLEHAALTEPISCLSHGWDLISPITMGDKILVIGAGIIGNLWVALLHLQGHRRVTVSDSNLSRRELLQKLSTGFECIAPAELRQRQEKDPNYLFDVIIDCTGSAPAMEHAFSLLNTGGTLCIFGVAPQHAKISISPFDINKKEIRIVGVNINPFSFPKSLGFLESLSDRYLQFEKLGVKTFPLKDYKEALEALKKRAIAKAVFKL</sequence>
<evidence type="ECO:0000313" key="7">
    <source>
        <dbReference type="Proteomes" id="UP001329430"/>
    </source>
</evidence>
<dbReference type="Proteomes" id="UP001329430">
    <property type="component" value="Chromosome 10"/>
</dbReference>
<dbReference type="GO" id="GO:0008270">
    <property type="term" value="F:zinc ion binding"/>
    <property type="evidence" value="ECO:0007669"/>
    <property type="project" value="InterPro"/>
</dbReference>